<keyword evidence="9" id="KW-0028">Amino-acid biosynthesis</keyword>
<dbReference type="GO" id="GO:0005829">
    <property type="term" value="C:cytosol"/>
    <property type="evidence" value="ECO:0007669"/>
    <property type="project" value="TreeGrafter"/>
</dbReference>
<evidence type="ECO:0000256" key="16">
    <source>
        <dbReference type="ARBA" id="ARBA00023285"/>
    </source>
</evidence>
<evidence type="ECO:0000313" key="24">
    <source>
        <dbReference type="EMBL" id="HIU49357.1"/>
    </source>
</evidence>
<dbReference type="GO" id="GO:0008705">
    <property type="term" value="F:methionine synthase activity"/>
    <property type="evidence" value="ECO:0007669"/>
    <property type="project" value="UniProtKB-EC"/>
</dbReference>
<evidence type="ECO:0000256" key="11">
    <source>
        <dbReference type="ARBA" id="ARBA00022679"/>
    </source>
</evidence>
<evidence type="ECO:0000259" key="22">
    <source>
        <dbReference type="PROSITE" id="PS51332"/>
    </source>
</evidence>
<dbReference type="PROSITE" id="PS51332">
    <property type="entry name" value="B12_BINDING"/>
    <property type="match status" value="1"/>
</dbReference>
<dbReference type="PIRSF" id="PIRSF037472">
    <property type="entry name" value="DHPS_mtfrase"/>
    <property type="match status" value="1"/>
</dbReference>
<dbReference type="SUPFAM" id="SSF52242">
    <property type="entry name" value="Cobalamin (vitamin B12)-binding domain"/>
    <property type="match status" value="1"/>
</dbReference>
<comment type="cofactor">
    <cofactor evidence="3">
        <name>methylcob(III)alamin</name>
        <dbReference type="ChEBI" id="CHEBI:28115"/>
    </cofactor>
</comment>
<dbReference type="GO" id="GO:0046653">
    <property type="term" value="P:tetrahydrofolate metabolic process"/>
    <property type="evidence" value="ECO:0007669"/>
    <property type="project" value="TreeGrafter"/>
</dbReference>
<evidence type="ECO:0000256" key="9">
    <source>
        <dbReference type="ARBA" id="ARBA00022605"/>
    </source>
</evidence>
<dbReference type="Gene3D" id="3.40.50.280">
    <property type="entry name" value="Cobalamin-binding domain"/>
    <property type="match status" value="1"/>
</dbReference>
<keyword evidence="15" id="KW-0486">Methionine biosynthesis</keyword>
<dbReference type="InterPro" id="IPR036724">
    <property type="entry name" value="Cobalamin-bd_sf"/>
</dbReference>
<feature type="binding site" evidence="19">
    <location>
        <position position="205"/>
    </location>
    <ligand>
        <name>Zn(2+)</name>
        <dbReference type="ChEBI" id="CHEBI:29105"/>
    </ligand>
</feature>
<evidence type="ECO:0000256" key="12">
    <source>
        <dbReference type="ARBA" id="ARBA00022691"/>
    </source>
</evidence>
<dbReference type="InterPro" id="IPR036589">
    <property type="entry name" value="HCY_dom_sf"/>
</dbReference>
<dbReference type="InterPro" id="IPR006158">
    <property type="entry name" value="Cobalamin-bd"/>
</dbReference>
<evidence type="ECO:0000256" key="5">
    <source>
        <dbReference type="ARBA" id="ARBA00010398"/>
    </source>
</evidence>
<evidence type="ECO:0000256" key="4">
    <source>
        <dbReference type="ARBA" id="ARBA00005178"/>
    </source>
</evidence>
<dbReference type="PROSITE" id="PS51337">
    <property type="entry name" value="B12_BINDING_NTER"/>
    <property type="match status" value="1"/>
</dbReference>
<evidence type="ECO:0000256" key="3">
    <source>
        <dbReference type="ARBA" id="ARBA00001956"/>
    </source>
</evidence>
<dbReference type="Gene3D" id="1.10.1240.10">
    <property type="entry name" value="Methionine synthase domain"/>
    <property type="match status" value="1"/>
</dbReference>
<comment type="function">
    <text evidence="17">Catalyzes the transfer of a methyl group from methyl-cobalamin to homocysteine, yielding enzyme-bound cob(I)alamin and methionine. Subsequently, remethylates the cofactor using methyltetrahydrofolate.</text>
</comment>
<dbReference type="Pfam" id="PF02607">
    <property type="entry name" value="B12-binding_2"/>
    <property type="match status" value="1"/>
</dbReference>
<dbReference type="InterPro" id="IPR003759">
    <property type="entry name" value="Cbl-bd_cap"/>
</dbReference>
<evidence type="ECO:0000256" key="18">
    <source>
        <dbReference type="ARBA" id="ARBA00031040"/>
    </source>
</evidence>
<dbReference type="Gene3D" id="3.20.20.330">
    <property type="entry name" value="Homocysteine-binding-like domain"/>
    <property type="match status" value="1"/>
</dbReference>
<keyword evidence="13 19" id="KW-0479">Metal-binding</keyword>
<keyword evidence="8 19" id="KW-0489">Methyltransferase</keyword>
<dbReference type="AlphaFoldDB" id="A0A9D1S7H9"/>
<dbReference type="Pfam" id="PF02310">
    <property type="entry name" value="B12-binding"/>
    <property type="match status" value="1"/>
</dbReference>
<dbReference type="InterPro" id="IPR011005">
    <property type="entry name" value="Dihydropteroate_synth-like_sf"/>
</dbReference>
<dbReference type="Pfam" id="PF02574">
    <property type="entry name" value="S-methyl_trans"/>
    <property type="match status" value="1"/>
</dbReference>
<keyword evidence="14 19" id="KW-0862">Zinc</keyword>
<evidence type="ECO:0000256" key="2">
    <source>
        <dbReference type="ARBA" id="ARBA00001947"/>
    </source>
</evidence>
<accession>A0A9D1S7H9</accession>
<dbReference type="GO" id="GO:0046872">
    <property type="term" value="F:metal ion binding"/>
    <property type="evidence" value="ECO:0007669"/>
    <property type="project" value="UniProtKB-KW"/>
</dbReference>
<organism evidence="24 25">
    <name type="scientific">Candidatus Avimonoglobus intestinipullorum</name>
    <dbReference type="NCBI Taxonomy" id="2840699"/>
    <lineage>
        <taxon>Bacteria</taxon>
        <taxon>Bacillati</taxon>
        <taxon>Bacillota</taxon>
        <taxon>Clostridia</taxon>
        <taxon>Eubacteriales</taxon>
        <taxon>Candidatus Avimonoglobus</taxon>
    </lineage>
</organism>
<dbReference type="InterPro" id="IPR003726">
    <property type="entry name" value="HCY_dom"/>
</dbReference>
<dbReference type="InterPro" id="IPR000489">
    <property type="entry name" value="Pterin-binding_dom"/>
</dbReference>
<dbReference type="Gene3D" id="3.20.20.20">
    <property type="entry name" value="Dihydropteroate synthase-like"/>
    <property type="match status" value="1"/>
</dbReference>
<reference evidence="24" key="2">
    <citation type="journal article" date="2021" name="PeerJ">
        <title>Extensive microbial diversity within the chicken gut microbiome revealed by metagenomics and culture.</title>
        <authorList>
            <person name="Gilroy R."/>
            <person name="Ravi A."/>
            <person name="Getino M."/>
            <person name="Pursley I."/>
            <person name="Horton D.L."/>
            <person name="Alikhan N.F."/>
            <person name="Baker D."/>
            <person name="Gharbi K."/>
            <person name="Hall N."/>
            <person name="Watson M."/>
            <person name="Adriaenssens E.M."/>
            <person name="Foster-Nyarko E."/>
            <person name="Jarju S."/>
            <person name="Secka A."/>
            <person name="Antonio M."/>
            <person name="Oren A."/>
            <person name="Chaudhuri R.R."/>
            <person name="La Ragione R."/>
            <person name="Hildebrand F."/>
            <person name="Pallen M.J."/>
        </authorList>
    </citation>
    <scope>NUCLEOTIDE SEQUENCE</scope>
    <source>
        <strain evidence="24">ChiSjej4B22-9803</strain>
    </source>
</reference>
<comment type="caution">
    <text evidence="24">The sequence shown here is derived from an EMBL/GenBank/DDBJ whole genome shotgun (WGS) entry which is preliminary data.</text>
</comment>
<feature type="domain" description="Hcy-binding" evidence="20">
    <location>
        <begin position="2"/>
        <end position="285"/>
    </location>
</feature>
<feature type="binding site" evidence="19">
    <location>
        <position position="271"/>
    </location>
    <ligand>
        <name>Zn(2+)</name>
        <dbReference type="ChEBI" id="CHEBI:29105"/>
    </ligand>
</feature>
<dbReference type="GO" id="GO:0050667">
    <property type="term" value="P:homocysteine metabolic process"/>
    <property type="evidence" value="ECO:0007669"/>
    <property type="project" value="TreeGrafter"/>
</dbReference>
<evidence type="ECO:0000256" key="19">
    <source>
        <dbReference type="PROSITE-ProRule" id="PRU00333"/>
    </source>
</evidence>
<evidence type="ECO:0000259" key="21">
    <source>
        <dbReference type="PROSITE" id="PS50972"/>
    </source>
</evidence>
<proteinExistence type="inferred from homology"/>
<dbReference type="PROSITE" id="PS50970">
    <property type="entry name" value="HCY"/>
    <property type="match status" value="1"/>
</dbReference>
<dbReference type="Proteomes" id="UP000824111">
    <property type="component" value="Unassembled WGS sequence"/>
</dbReference>
<keyword evidence="11 19" id="KW-0808">Transferase</keyword>
<evidence type="ECO:0000256" key="13">
    <source>
        <dbReference type="ARBA" id="ARBA00022723"/>
    </source>
</evidence>
<evidence type="ECO:0000256" key="1">
    <source>
        <dbReference type="ARBA" id="ARBA00001700"/>
    </source>
</evidence>
<dbReference type="PANTHER" id="PTHR45833">
    <property type="entry name" value="METHIONINE SYNTHASE"/>
    <property type="match status" value="1"/>
</dbReference>
<keyword evidence="12" id="KW-0949">S-adenosyl-L-methionine</keyword>
<feature type="domain" description="B12-binding" evidence="22">
    <location>
        <begin position="676"/>
        <end position="796"/>
    </location>
</feature>
<gene>
    <name evidence="24" type="ORF">IAB04_08305</name>
</gene>
<dbReference type="PANTHER" id="PTHR45833:SF1">
    <property type="entry name" value="METHIONINE SYNTHASE"/>
    <property type="match status" value="1"/>
</dbReference>
<dbReference type="GO" id="GO:0032259">
    <property type="term" value="P:methylation"/>
    <property type="evidence" value="ECO:0007669"/>
    <property type="project" value="UniProtKB-KW"/>
</dbReference>
<dbReference type="SUPFAM" id="SSF82282">
    <property type="entry name" value="Homocysteine S-methyltransferase"/>
    <property type="match status" value="1"/>
</dbReference>
<keyword evidence="16" id="KW-0170">Cobalt</keyword>
<evidence type="ECO:0000256" key="15">
    <source>
        <dbReference type="ARBA" id="ARBA00023167"/>
    </source>
</evidence>
<dbReference type="GO" id="GO:0031419">
    <property type="term" value="F:cobalamin binding"/>
    <property type="evidence" value="ECO:0007669"/>
    <property type="project" value="UniProtKB-KW"/>
</dbReference>
<dbReference type="EC" id="2.1.1.13" evidence="6"/>
<sequence>MAANILDKLGTELLFFDGAMGTQIQKKGLKLGELPELFNILNPGAIQSIHEEYLQAGADFISTNTFGANRLKLKNTGHTPEELISAGVNLAKKAVGKYGGYVALDVGPLGELLAPLGTLSFEEAYGLYKEQMVIGAQCGADAIIIETMTDLQELRIALLAARENTVLPVFCSMSFEENRRTFMGCSAASAAVALEGLADAIGINCSLGPAEILPIAEELAQYTNKPLLIQPNAGLPRVEDGVTVFDVTPEEFSDAMGAYHRMGAAILGGCCGTTPAHIRAVTERFKGMQTVKRAPFAKTAVCSPSKTVVIDSPKVIGERINPTGKKRFKEALLNNDLDYILRQGIEQAEAGADILDVNVGLPEIDEAAMMRQVLPELQSVADLPLQIDSSDPAAIEAGLRLYNGKAIVNSVNGEQQVLDAILPLIQKYGACVIGLTLDEHGIPKKAEERFRIAERILKEAEKHGIPKQDVIIDCLTLTVSAQQEDAAETLKAVRMVKEQLGLKTVLGVSNISFGLPRRDIINEIFLAEALAHGLDLPIINPNAGGMMQVINAHRVLADIDKNAEAFISKYAGTAPAAPIAAQQQTAQPQDGFSGLEDIVIRGLKDEARGATTALLETEQPLDVVNNHLIPALDVVGERYEKNIIFLPQLIQSAETVQAAFEVLRERLSGNSTQISKGTIVLATVKGDIHDIGKNIVKVILENYGYSIIDLGRDVPAATVVDAAVRHGVRLVGLSALMTTTVKSMEETIHALKAALPEVTVFVGGAVLTEEYAMQIGADYYAKDAKASVEIAKKILG</sequence>
<comment type="similarity">
    <text evidence="5">Belongs to the vitamin-B12 dependent methionine synthase family.</text>
</comment>
<dbReference type="InterPro" id="IPR036594">
    <property type="entry name" value="Meth_synthase_dom"/>
</dbReference>
<dbReference type="Pfam" id="PF00809">
    <property type="entry name" value="Pterin_bind"/>
    <property type="match status" value="1"/>
</dbReference>
<comment type="catalytic activity">
    <reaction evidence="1">
        <text>(6S)-5-methyl-5,6,7,8-tetrahydrofolate + L-homocysteine = (6S)-5,6,7,8-tetrahydrofolate + L-methionine</text>
        <dbReference type="Rhea" id="RHEA:11172"/>
        <dbReference type="ChEBI" id="CHEBI:18608"/>
        <dbReference type="ChEBI" id="CHEBI:57453"/>
        <dbReference type="ChEBI" id="CHEBI:57844"/>
        <dbReference type="ChEBI" id="CHEBI:58199"/>
        <dbReference type="EC" id="2.1.1.13"/>
    </reaction>
</comment>
<evidence type="ECO:0000256" key="6">
    <source>
        <dbReference type="ARBA" id="ARBA00012032"/>
    </source>
</evidence>
<dbReference type="PROSITE" id="PS50972">
    <property type="entry name" value="PTERIN_BINDING"/>
    <property type="match status" value="1"/>
</dbReference>
<evidence type="ECO:0000313" key="25">
    <source>
        <dbReference type="Proteomes" id="UP000824111"/>
    </source>
</evidence>
<dbReference type="SUPFAM" id="SSF51717">
    <property type="entry name" value="Dihydropteroate synthetase-like"/>
    <property type="match status" value="1"/>
</dbReference>
<keyword evidence="10" id="KW-0846">Cobalamin</keyword>
<feature type="domain" description="B12-binding N-terminal" evidence="23">
    <location>
        <begin position="582"/>
        <end position="675"/>
    </location>
</feature>
<reference evidence="24" key="1">
    <citation type="submission" date="2020-10" db="EMBL/GenBank/DDBJ databases">
        <authorList>
            <person name="Gilroy R."/>
        </authorList>
    </citation>
    <scope>NUCLEOTIDE SEQUENCE</scope>
    <source>
        <strain evidence="24">ChiSjej4B22-9803</strain>
    </source>
</reference>
<evidence type="ECO:0000259" key="20">
    <source>
        <dbReference type="PROSITE" id="PS50970"/>
    </source>
</evidence>
<dbReference type="CDD" id="cd02070">
    <property type="entry name" value="corrinoid_protein_B12-BD"/>
    <property type="match status" value="1"/>
</dbReference>
<feature type="binding site" evidence="19">
    <location>
        <position position="270"/>
    </location>
    <ligand>
        <name>Zn(2+)</name>
        <dbReference type="ChEBI" id="CHEBI:29105"/>
    </ligand>
</feature>
<evidence type="ECO:0000259" key="23">
    <source>
        <dbReference type="PROSITE" id="PS51337"/>
    </source>
</evidence>
<name>A0A9D1S7H9_9FIRM</name>
<evidence type="ECO:0000256" key="14">
    <source>
        <dbReference type="ARBA" id="ARBA00022833"/>
    </source>
</evidence>
<dbReference type="InterPro" id="IPR017215">
    <property type="entry name" value="MetH_bac"/>
</dbReference>
<comment type="pathway">
    <text evidence="4">Amino-acid biosynthesis; L-methionine biosynthesis via de novo pathway; L-methionine from L-homocysteine (MetH route): step 1/1.</text>
</comment>
<dbReference type="SMART" id="SM01018">
    <property type="entry name" value="B12-binding_2"/>
    <property type="match status" value="1"/>
</dbReference>
<comment type="cofactor">
    <cofactor evidence="2 19">
        <name>Zn(2+)</name>
        <dbReference type="ChEBI" id="CHEBI:29105"/>
    </cofactor>
</comment>
<dbReference type="NCBIfam" id="NF005719">
    <property type="entry name" value="PRK07535.1"/>
    <property type="match status" value="1"/>
</dbReference>
<dbReference type="SUPFAM" id="SSF47644">
    <property type="entry name" value="Methionine synthase domain"/>
    <property type="match status" value="1"/>
</dbReference>
<protein>
    <recommendedName>
        <fullName evidence="7">Methionine synthase</fullName>
        <ecNumber evidence="6">2.1.1.13</ecNumber>
    </recommendedName>
    <alternativeName>
        <fullName evidence="18">5-methyltetrahydrofolate--homocysteine methyltransferase</fullName>
    </alternativeName>
</protein>
<dbReference type="InterPro" id="IPR050554">
    <property type="entry name" value="Met_Synthase/Corrinoid"/>
</dbReference>
<evidence type="ECO:0000256" key="10">
    <source>
        <dbReference type="ARBA" id="ARBA00022628"/>
    </source>
</evidence>
<dbReference type="EMBL" id="DVND01000209">
    <property type="protein sequence ID" value="HIU49357.1"/>
    <property type="molecule type" value="Genomic_DNA"/>
</dbReference>
<evidence type="ECO:0000256" key="17">
    <source>
        <dbReference type="ARBA" id="ARBA00025552"/>
    </source>
</evidence>
<evidence type="ECO:0000256" key="8">
    <source>
        <dbReference type="ARBA" id="ARBA00022603"/>
    </source>
</evidence>
<feature type="domain" description="Pterin-binding" evidence="21">
    <location>
        <begin position="313"/>
        <end position="567"/>
    </location>
</feature>
<evidence type="ECO:0000256" key="7">
    <source>
        <dbReference type="ARBA" id="ARBA00013998"/>
    </source>
</evidence>